<dbReference type="Proteomes" id="UP000257109">
    <property type="component" value="Unassembled WGS sequence"/>
</dbReference>
<feature type="compositionally biased region" description="Acidic residues" evidence="1">
    <location>
        <begin position="1"/>
        <end position="10"/>
    </location>
</feature>
<dbReference type="AlphaFoldDB" id="A0A371GQ44"/>
<name>A0A371GQ44_MUCPR</name>
<feature type="non-terminal residue" evidence="2">
    <location>
        <position position="1"/>
    </location>
</feature>
<reference evidence="2" key="1">
    <citation type="submission" date="2018-05" db="EMBL/GenBank/DDBJ databases">
        <title>Draft genome of Mucuna pruriens seed.</title>
        <authorList>
            <person name="Nnadi N.E."/>
            <person name="Vos R."/>
            <person name="Hasami M.H."/>
            <person name="Devisetty U.K."/>
            <person name="Aguiy J.C."/>
        </authorList>
    </citation>
    <scope>NUCLEOTIDE SEQUENCE [LARGE SCALE GENOMIC DNA]</scope>
    <source>
        <strain evidence="2">JCA_2017</strain>
    </source>
</reference>
<feature type="region of interest" description="Disordered" evidence="1">
    <location>
        <begin position="1"/>
        <end position="22"/>
    </location>
</feature>
<proteinExistence type="predicted"/>
<dbReference type="EMBL" id="QJKJ01004820">
    <property type="protein sequence ID" value="RDX92634.1"/>
    <property type="molecule type" value="Genomic_DNA"/>
</dbReference>
<evidence type="ECO:0000313" key="2">
    <source>
        <dbReference type="EMBL" id="RDX92634.1"/>
    </source>
</evidence>
<accession>A0A371GQ44</accession>
<evidence type="ECO:0000256" key="1">
    <source>
        <dbReference type="SAM" id="MobiDB-lite"/>
    </source>
</evidence>
<comment type="caution">
    <text evidence="2">The sequence shown here is derived from an EMBL/GenBank/DDBJ whole genome shotgun (WGS) entry which is preliminary data.</text>
</comment>
<protein>
    <submittedName>
        <fullName evidence="2">Uncharacterized protein</fullName>
    </submittedName>
</protein>
<organism evidence="2 3">
    <name type="scientific">Mucuna pruriens</name>
    <name type="common">Velvet bean</name>
    <name type="synonym">Dolichos pruriens</name>
    <dbReference type="NCBI Taxonomy" id="157652"/>
    <lineage>
        <taxon>Eukaryota</taxon>
        <taxon>Viridiplantae</taxon>
        <taxon>Streptophyta</taxon>
        <taxon>Embryophyta</taxon>
        <taxon>Tracheophyta</taxon>
        <taxon>Spermatophyta</taxon>
        <taxon>Magnoliopsida</taxon>
        <taxon>eudicotyledons</taxon>
        <taxon>Gunneridae</taxon>
        <taxon>Pentapetalae</taxon>
        <taxon>rosids</taxon>
        <taxon>fabids</taxon>
        <taxon>Fabales</taxon>
        <taxon>Fabaceae</taxon>
        <taxon>Papilionoideae</taxon>
        <taxon>50 kb inversion clade</taxon>
        <taxon>NPAAA clade</taxon>
        <taxon>indigoferoid/millettioid clade</taxon>
        <taxon>Phaseoleae</taxon>
        <taxon>Mucuna</taxon>
    </lineage>
</organism>
<evidence type="ECO:0000313" key="3">
    <source>
        <dbReference type="Proteomes" id="UP000257109"/>
    </source>
</evidence>
<sequence>MDEEAIEIDDSPLIQGFSSPDEPFRRTGNALPIFRHTYFLTATDSLILSMGPLGPPPTSMRLTST</sequence>
<gene>
    <name evidence="2" type="ORF">CR513_25206</name>
</gene>
<keyword evidence="3" id="KW-1185">Reference proteome</keyword>